<dbReference type="NCBIfam" id="TIGR01087">
    <property type="entry name" value="murD"/>
    <property type="match status" value="1"/>
</dbReference>
<dbReference type="GO" id="GO:0008360">
    <property type="term" value="P:regulation of cell shape"/>
    <property type="evidence" value="ECO:0007669"/>
    <property type="project" value="UniProtKB-KW"/>
</dbReference>
<dbReference type="GO" id="GO:0005524">
    <property type="term" value="F:ATP binding"/>
    <property type="evidence" value="ECO:0007669"/>
    <property type="project" value="UniProtKB-UniRule"/>
</dbReference>
<dbReference type="Pfam" id="PF08245">
    <property type="entry name" value="Mur_ligase_M"/>
    <property type="match status" value="1"/>
</dbReference>
<dbReference type="Pfam" id="PF21799">
    <property type="entry name" value="MurD-like_N"/>
    <property type="match status" value="1"/>
</dbReference>
<comment type="caution">
    <text evidence="11">The sequence shown here is derived from an EMBL/GenBank/DDBJ whole genome shotgun (WGS) entry which is preliminary data.</text>
</comment>
<comment type="subcellular location">
    <subcellularLocation>
        <location evidence="1 7 8">Cytoplasm</location>
    </subcellularLocation>
</comment>
<feature type="domain" description="Mur ligase C-terminal" evidence="9">
    <location>
        <begin position="342"/>
        <end position="454"/>
    </location>
</feature>
<evidence type="ECO:0000256" key="1">
    <source>
        <dbReference type="ARBA" id="ARBA00004496"/>
    </source>
</evidence>
<evidence type="ECO:0000256" key="5">
    <source>
        <dbReference type="ARBA" id="ARBA00022741"/>
    </source>
</evidence>
<dbReference type="InterPro" id="IPR036565">
    <property type="entry name" value="Mur-like_cat_sf"/>
</dbReference>
<evidence type="ECO:0000259" key="9">
    <source>
        <dbReference type="Pfam" id="PF02875"/>
    </source>
</evidence>
<name>A0A9D9HGA1_9SPIR</name>
<dbReference type="SUPFAM" id="SSF51984">
    <property type="entry name" value="MurCD N-terminal domain"/>
    <property type="match status" value="1"/>
</dbReference>
<evidence type="ECO:0000259" key="10">
    <source>
        <dbReference type="Pfam" id="PF08245"/>
    </source>
</evidence>
<dbReference type="GO" id="GO:0008764">
    <property type="term" value="F:UDP-N-acetylmuramoylalanine-D-glutamate ligase activity"/>
    <property type="evidence" value="ECO:0007669"/>
    <property type="project" value="UniProtKB-UniRule"/>
</dbReference>
<dbReference type="Gene3D" id="3.90.190.20">
    <property type="entry name" value="Mur ligase, C-terminal domain"/>
    <property type="match status" value="1"/>
</dbReference>
<comment type="function">
    <text evidence="7 8">Cell wall formation. Catalyzes the addition of glutamate to the nucleotide precursor UDP-N-acetylmuramoyl-L-alanine (UMA).</text>
</comment>
<keyword evidence="3 7" id="KW-0963">Cytoplasm</keyword>
<comment type="catalytic activity">
    <reaction evidence="7 8">
        <text>UDP-N-acetyl-alpha-D-muramoyl-L-alanine + D-glutamate + ATP = UDP-N-acetyl-alpha-D-muramoyl-L-alanyl-D-glutamate + ADP + phosphate + H(+)</text>
        <dbReference type="Rhea" id="RHEA:16429"/>
        <dbReference type="ChEBI" id="CHEBI:15378"/>
        <dbReference type="ChEBI" id="CHEBI:29986"/>
        <dbReference type="ChEBI" id="CHEBI:30616"/>
        <dbReference type="ChEBI" id="CHEBI:43474"/>
        <dbReference type="ChEBI" id="CHEBI:83898"/>
        <dbReference type="ChEBI" id="CHEBI:83900"/>
        <dbReference type="ChEBI" id="CHEBI:456216"/>
        <dbReference type="EC" id="6.3.2.9"/>
    </reaction>
</comment>
<dbReference type="GO" id="GO:0005737">
    <property type="term" value="C:cytoplasm"/>
    <property type="evidence" value="ECO:0007669"/>
    <property type="project" value="UniProtKB-SubCell"/>
</dbReference>
<keyword evidence="7 8" id="KW-0131">Cell cycle</keyword>
<sequence>MPDKTSVFPVPPSYICPPFSSCRDIAGLRVTVMGLGLHGGGAASARFFAECGADVTVTDKKSEQELRPSVEALADLPRLHFVLGTHREEDFRNADLVIKNPGVKFAGNPYLALAPSVETDISVFLRLSPAKIVAVTGSKGKSSTVSAIHFGLQKAGVRSFLGGNITVSPLTFLRETGADSVAVLELSSWQLADLRGRGILHPVCAVITPVMPDHQNWYKTMEDYVADKKVIYSGMTADGTLICNFDDEWGKQFAAETSAGVIWYSAAPFPQQAGIRRGAWLEPGGGFFTDNGAVCRILPAETAVPGSHMKTNLLAAGAALTVLGIAPEKTACALGAFPGIPHRLEFLCESGGIKWYNDSAATIPEAAAGAVRAFREPVVLICGGTDKNLDFAPLAGAAKKAKAVILFAGSGTEKLRALLAQENVPYAGPYTGISQAVEAAGQAADAGDAVVFSPGAASFEYFQNEFDRGSRFKNAVHAYCRTAGK</sequence>
<reference evidence="11" key="1">
    <citation type="submission" date="2020-10" db="EMBL/GenBank/DDBJ databases">
        <authorList>
            <person name="Gilroy R."/>
        </authorList>
    </citation>
    <scope>NUCLEOTIDE SEQUENCE</scope>
    <source>
        <strain evidence="11">B3-4054</strain>
    </source>
</reference>
<keyword evidence="7 8" id="KW-0133">Cell shape</keyword>
<dbReference type="EMBL" id="JADIMS010000021">
    <property type="protein sequence ID" value="MBO8449729.1"/>
    <property type="molecule type" value="Genomic_DNA"/>
</dbReference>
<keyword evidence="7 8" id="KW-0573">Peptidoglycan synthesis</keyword>
<keyword evidence="7 8" id="KW-0132">Cell division</keyword>
<evidence type="ECO:0000313" key="11">
    <source>
        <dbReference type="EMBL" id="MBO8449729.1"/>
    </source>
</evidence>
<proteinExistence type="inferred from homology"/>
<gene>
    <name evidence="7 11" type="primary">murD</name>
    <name evidence="11" type="ORF">IAA96_01330</name>
</gene>
<reference evidence="11" key="2">
    <citation type="journal article" date="2021" name="PeerJ">
        <title>Extensive microbial diversity within the chicken gut microbiome revealed by metagenomics and culture.</title>
        <authorList>
            <person name="Gilroy R."/>
            <person name="Ravi A."/>
            <person name="Getino M."/>
            <person name="Pursley I."/>
            <person name="Horton D.L."/>
            <person name="Alikhan N.F."/>
            <person name="Baker D."/>
            <person name="Gharbi K."/>
            <person name="Hall N."/>
            <person name="Watson M."/>
            <person name="Adriaenssens E.M."/>
            <person name="Foster-Nyarko E."/>
            <person name="Jarju S."/>
            <person name="Secka A."/>
            <person name="Antonio M."/>
            <person name="Oren A."/>
            <person name="Chaudhuri R.R."/>
            <person name="La Ragione R."/>
            <person name="Hildebrand F."/>
            <person name="Pallen M.J."/>
        </authorList>
    </citation>
    <scope>NUCLEOTIDE SEQUENCE</scope>
    <source>
        <strain evidence="11">B3-4054</strain>
    </source>
</reference>
<dbReference type="Pfam" id="PF02875">
    <property type="entry name" value="Mur_ligase_C"/>
    <property type="match status" value="1"/>
</dbReference>
<evidence type="ECO:0000256" key="6">
    <source>
        <dbReference type="ARBA" id="ARBA00022840"/>
    </source>
</evidence>
<evidence type="ECO:0000313" key="12">
    <source>
        <dbReference type="Proteomes" id="UP000823616"/>
    </source>
</evidence>
<dbReference type="GO" id="GO:0071555">
    <property type="term" value="P:cell wall organization"/>
    <property type="evidence" value="ECO:0007669"/>
    <property type="project" value="UniProtKB-KW"/>
</dbReference>
<dbReference type="GO" id="GO:0051301">
    <property type="term" value="P:cell division"/>
    <property type="evidence" value="ECO:0007669"/>
    <property type="project" value="UniProtKB-KW"/>
</dbReference>
<dbReference type="PANTHER" id="PTHR43692">
    <property type="entry name" value="UDP-N-ACETYLMURAMOYLALANINE--D-GLUTAMATE LIGASE"/>
    <property type="match status" value="1"/>
</dbReference>
<keyword evidence="4 7" id="KW-0436">Ligase</keyword>
<dbReference type="HAMAP" id="MF_00639">
    <property type="entry name" value="MurD"/>
    <property type="match status" value="1"/>
</dbReference>
<comment type="pathway">
    <text evidence="2 7 8">Cell wall biogenesis; peptidoglycan biosynthesis.</text>
</comment>
<evidence type="ECO:0000256" key="4">
    <source>
        <dbReference type="ARBA" id="ARBA00022598"/>
    </source>
</evidence>
<feature type="binding site" evidence="7">
    <location>
        <begin position="137"/>
        <end position="143"/>
    </location>
    <ligand>
        <name>ATP</name>
        <dbReference type="ChEBI" id="CHEBI:30616"/>
    </ligand>
</feature>
<evidence type="ECO:0000256" key="7">
    <source>
        <dbReference type="HAMAP-Rule" id="MF_00639"/>
    </source>
</evidence>
<evidence type="ECO:0000256" key="8">
    <source>
        <dbReference type="RuleBase" id="RU003664"/>
    </source>
</evidence>
<dbReference type="InterPro" id="IPR005762">
    <property type="entry name" value="MurD"/>
</dbReference>
<dbReference type="PANTHER" id="PTHR43692:SF1">
    <property type="entry name" value="UDP-N-ACETYLMURAMOYLALANINE--D-GLUTAMATE LIGASE"/>
    <property type="match status" value="1"/>
</dbReference>
<comment type="similarity">
    <text evidence="7">Belongs to the MurCDEF family.</text>
</comment>
<dbReference type="InterPro" id="IPR013221">
    <property type="entry name" value="Mur_ligase_cen"/>
</dbReference>
<dbReference type="Gene3D" id="3.40.1190.10">
    <property type="entry name" value="Mur-like, catalytic domain"/>
    <property type="match status" value="1"/>
</dbReference>
<keyword evidence="6 7" id="KW-0067">ATP-binding</keyword>
<feature type="domain" description="Mur ligase central" evidence="10">
    <location>
        <begin position="135"/>
        <end position="319"/>
    </location>
</feature>
<evidence type="ECO:0000256" key="3">
    <source>
        <dbReference type="ARBA" id="ARBA00022490"/>
    </source>
</evidence>
<accession>A0A9D9HGA1</accession>
<dbReference type="InterPro" id="IPR004101">
    <property type="entry name" value="Mur_ligase_C"/>
</dbReference>
<dbReference type="AlphaFoldDB" id="A0A9D9HGA1"/>
<evidence type="ECO:0000256" key="2">
    <source>
        <dbReference type="ARBA" id="ARBA00004752"/>
    </source>
</evidence>
<organism evidence="11 12">
    <name type="scientific">Candidatus Avitreponema avistercoris</name>
    <dbReference type="NCBI Taxonomy" id="2840705"/>
    <lineage>
        <taxon>Bacteria</taxon>
        <taxon>Pseudomonadati</taxon>
        <taxon>Spirochaetota</taxon>
        <taxon>Spirochaetia</taxon>
        <taxon>Spirochaetales</taxon>
        <taxon>Candidatus Avitreponema</taxon>
    </lineage>
</organism>
<dbReference type="SUPFAM" id="SSF53623">
    <property type="entry name" value="MurD-like peptide ligases, catalytic domain"/>
    <property type="match status" value="1"/>
</dbReference>
<dbReference type="EC" id="6.3.2.9" evidence="7 8"/>
<protein>
    <recommendedName>
        <fullName evidence="7 8">UDP-N-acetylmuramoylalanine--D-glutamate ligase</fullName>
        <ecNumber evidence="7 8">6.3.2.9</ecNumber>
    </recommendedName>
    <alternativeName>
        <fullName evidence="7">D-glutamic acid-adding enzyme</fullName>
    </alternativeName>
    <alternativeName>
        <fullName evidence="7">UDP-N-acetylmuramoyl-L-alanyl-D-glutamate synthetase</fullName>
    </alternativeName>
</protein>
<keyword evidence="7 8" id="KW-0961">Cell wall biogenesis/degradation</keyword>
<keyword evidence="5 7" id="KW-0547">Nucleotide-binding</keyword>
<dbReference type="InterPro" id="IPR036615">
    <property type="entry name" value="Mur_ligase_C_dom_sf"/>
</dbReference>
<dbReference type="Proteomes" id="UP000823616">
    <property type="component" value="Unassembled WGS sequence"/>
</dbReference>
<dbReference type="Gene3D" id="3.40.50.720">
    <property type="entry name" value="NAD(P)-binding Rossmann-like Domain"/>
    <property type="match status" value="1"/>
</dbReference>
<dbReference type="GO" id="GO:0009252">
    <property type="term" value="P:peptidoglycan biosynthetic process"/>
    <property type="evidence" value="ECO:0007669"/>
    <property type="project" value="UniProtKB-UniRule"/>
</dbReference>
<dbReference type="SUPFAM" id="SSF53244">
    <property type="entry name" value="MurD-like peptide ligases, peptide-binding domain"/>
    <property type="match status" value="1"/>
</dbReference>